<organism evidence="1 2">
    <name type="scientific">Parasponia andersonii</name>
    <name type="common">Sponia andersonii</name>
    <dbReference type="NCBI Taxonomy" id="3476"/>
    <lineage>
        <taxon>Eukaryota</taxon>
        <taxon>Viridiplantae</taxon>
        <taxon>Streptophyta</taxon>
        <taxon>Embryophyta</taxon>
        <taxon>Tracheophyta</taxon>
        <taxon>Spermatophyta</taxon>
        <taxon>Magnoliopsida</taxon>
        <taxon>eudicotyledons</taxon>
        <taxon>Gunneridae</taxon>
        <taxon>Pentapetalae</taxon>
        <taxon>rosids</taxon>
        <taxon>fabids</taxon>
        <taxon>Rosales</taxon>
        <taxon>Cannabaceae</taxon>
        <taxon>Parasponia</taxon>
    </lineage>
</organism>
<protein>
    <submittedName>
        <fullName evidence="1">Uncharacterized protein</fullName>
    </submittedName>
</protein>
<evidence type="ECO:0000313" key="1">
    <source>
        <dbReference type="EMBL" id="PON53661.1"/>
    </source>
</evidence>
<comment type="caution">
    <text evidence="1">The sequence shown here is derived from an EMBL/GenBank/DDBJ whole genome shotgun (WGS) entry which is preliminary data.</text>
</comment>
<accession>A0A2P5BY03</accession>
<proteinExistence type="predicted"/>
<dbReference type="STRING" id="3476.A0A2P5BY03"/>
<dbReference type="EMBL" id="JXTB01000204">
    <property type="protein sequence ID" value="PON53661.1"/>
    <property type="molecule type" value="Genomic_DNA"/>
</dbReference>
<keyword evidence="2" id="KW-1185">Reference proteome</keyword>
<sequence>MGDGLTVQGNSVWKGMGLSPQNLEVVADFLPLELGGSNMVLDMQWLETLGTMQVNYQLLHMKFNVGGIAITLQGDPSLSKTRVSLKAMCRTMQQEGDVTGLTQGYVSNDATRGRCYGSHSRLCVERCNKRAMLFSWNFATPRLFHQLSSNRSPPLSAT</sequence>
<reference evidence="2" key="1">
    <citation type="submission" date="2016-06" db="EMBL/GenBank/DDBJ databases">
        <title>Parallel loss of symbiosis genes in relatives of nitrogen-fixing non-legume Parasponia.</title>
        <authorList>
            <person name="Van Velzen R."/>
            <person name="Holmer R."/>
            <person name="Bu F."/>
            <person name="Rutten L."/>
            <person name="Van Zeijl A."/>
            <person name="Liu W."/>
            <person name="Santuari L."/>
            <person name="Cao Q."/>
            <person name="Sharma T."/>
            <person name="Shen D."/>
            <person name="Roswanjaya Y."/>
            <person name="Wardhani T."/>
            <person name="Kalhor M.S."/>
            <person name="Jansen J."/>
            <person name="Van den Hoogen J."/>
            <person name="Gungor B."/>
            <person name="Hartog M."/>
            <person name="Hontelez J."/>
            <person name="Verver J."/>
            <person name="Yang W.-C."/>
            <person name="Schijlen E."/>
            <person name="Repin R."/>
            <person name="Schilthuizen M."/>
            <person name="Schranz E."/>
            <person name="Heidstra R."/>
            <person name="Miyata K."/>
            <person name="Fedorova E."/>
            <person name="Kohlen W."/>
            <person name="Bisseling T."/>
            <person name="Smit S."/>
            <person name="Geurts R."/>
        </authorList>
    </citation>
    <scope>NUCLEOTIDE SEQUENCE [LARGE SCALE GENOMIC DNA]</scope>
    <source>
        <strain evidence="2">cv. WU1-14</strain>
    </source>
</reference>
<name>A0A2P5BY03_PARAD</name>
<evidence type="ECO:0000313" key="2">
    <source>
        <dbReference type="Proteomes" id="UP000237105"/>
    </source>
</evidence>
<gene>
    <name evidence="1" type="ORF">PanWU01x14_200990</name>
</gene>
<dbReference type="AlphaFoldDB" id="A0A2P5BY03"/>
<dbReference type="OrthoDB" id="1194039at2759"/>
<dbReference type="Proteomes" id="UP000237105">
    <property type="component" value="Unassembled WGS sequence"/>
</dbReference>